<keyword evidence="1" id="KW-1133">Transmembrane helix</keyword>
<feature type="transmembrane region" description="Helical" evidence="1">
    <location>
        <begin position="76"/>
        <end position="93"/>
    </location>
</feature>
<sequence>MKENKEWMKHFTEDLKKIENAQDAATPSRNQIMNALMERKKARRQALKRELIVFICTALVIFMSYVVIAFKLPKVFLWIQGLALATVPIIYMVERKRRNESAEVAEIDDGV</sequence>
<dbReference type="RefSeq" id="WP_077110003.1">
    <property type="nucleotide sequence ID" value="NZ_JAFBFH010000013.1"/>
</dbReference>
<dbReference type="InterPro" id="IPR035238">
    <property type="entry name" value="DUF5345"/>
</dbReference>
<organism evidence="2 3">
    <name type="scientific">Siminovitchia thermophila</name>
    <dbReference type="NCBI Taxonomy" id="1245522"/>
    <lineage>
        <taxon>Bacteria</taxon>
        <taxon>Bacillati</taxon>
        <taxon>Bacillota</taxon>
        <taxon>Bacilli</taxon>
        <taxon>Bacillales</taxon>
        <taxon>Bacillaceae</taxon>
        <taxon>Siminovitchia</taxon>
    </lineage>
</organism>
<proteinExistence type="predicted"/>
<evidence type="ECO:0000313" key="3">
    <source>
        <dbReference type="Proteomes" id="UP000823485"/>
    </source>
</evidence>
<reference evidence="2 3" key="1">
    <citation type="submission" date="2021-01" db="EMBL/GenBank/DDBJ databases">
        <title>Genomic Encyclopedia of Type Strains, Phase IV (KMG-IV): sequencing the most valuable type-strain genomes for metagenomic binning, comparative biology and taxonomic classification.</title>
        <authorList>
            <person name="Goeker M."/>
        </authorList>
    </citation>
    <scope>NUCLEOTIDE SEQUENCE [LARGE SCALE GENOMIC DNA]</scope>
    <source>
        <strain evidence="2 3">DSM 105453</strain>
    </source>
</reference>
<gene>
    <name evidence="2" type="ORF">JOC94_002266</name>
</gene>
<accession>A0ABS2R7Y6</accession>
<feature type="transmembrane region" description="Helical" evidence="1">
    <location>
        <begin position="51"/>
        <end position="70"/>
    </location>
</feature>
<name>A0ABS2R7Y6_9BACI</name>
<evidence type="ECO:0000313" key="2">
    <source>
        <dbReference type="EMBL" id="MBM7715279.1"/>
    </source>
</evidence>
<keyword evidence="3" id="KW-1185">Reference proteome</keyword>
<dbReference type="EMBL" id="JAFBFH010000013">
    <property type="protein sequence ID" value="MBM7715279.1"/>
    <property type="molecule type" value="Genomic_DNA"/>
</dbReference>
<comment type="caution">
    <text evidence="2">The sequence shown here is derived from an EMBL/GenBank/DDBJ whole genome shotgun (WGS) entry which is preliminary data.</text>
</comment>
<protein>
    <submittedName>
        <fullName evidence="2">Flp pilus assembly protein TadB</fullName>
    </submittedName>
</protein>
<keyword evidence="1" id="KW-0812">Transmembrane</keyword>
<keyword evidence="1" id="KW-0472">Membrane</keyword>
<evidence type="ECO:0000256" key="1">
    <source>
        <dbReference type="SAM" id="Phobius"/>
    </source>
</evidence>
<dbReference type="Proteomes" id="UP000823485">
    <property type="component" value="Unassembled WGS sequence"/>
</dbReference>
<dbReference type="Pfam" id="PF17280">
    <property type="entry name" value="DUF5345"/>
    <property type="match status" value="1"/>
</dbReference>